<evidence type="ECO:0000256" key="1">
    <source>
        <dbReference type="ARBA" id="ARBA00004141"/>
    </source>
</evidence>
<reference evidence="9" key="1">
    <citation type="submission" date="2020-01" db="EMBL/GenBank/DDBJ databases">
        <title>Identification and distribution of gene clusters putatively required for synthesis of sphingolipid metabolism inhibitors in phylogenetically diverse species of the filamentous fungus Fusarium.</title>
        <authorList>
            <person name="Kim H.-S."/>
            <person name="Busman M."/>
            <person name="Brown D.W."/>
            <person name="Divon H."/>
            <person name="Uhlig S."/>
            <person name="Proctor R.H."/>
        </authorList>
    </citation>
    <scope>NUCLEOTIDE SEQUENCE</scope>
    <source>
        <strain evidence="9">NRRL 53441</strain>
    </source>
</reference>
<accession>A0A8H4NYY6</accession>
<dbReference type="GO" id="GO:0016020">
    <property type="term" value="C:membrane"/>
    <property type="evidence" value="ECO:0007669"/>
    <property type="project" value="UniProtKB-SubCell"/>
</dbReference>
<evidence type="ECO:0000313" key="10">
    <source>
        <dbReference type="Proteomes" id="UP000605986"/>
    </source>
</evidence>
<keyword evidence="3 7" id="KW-1133">Transmembrane helix</keyword>
<evidence type="ECO:0000256" key="5">
    <source>
        <dbReference type="ARBA" id="ARBA00038359"/>
    </source>
</evidence>
<dbReference type="InterPro" id="IPR049326">
    <property type="entry name" value="Rhodopsin_dom_fungi"/>
</dbReference>
<evidence type="ECO:0000256" key="6">
    <source>
        <dbReference type="SAM" id="MobiDB-lite"/>
    </source>
</evidence>
<feature type="compositionally biased region" description="Basic and acidic residues" evidence="6">
    <location>
        <begin position="293"/>
        <end position="303"/>
    </location>
</feature>
<feature type="transmembrane region" description="Helical" evidence="7">
    <location>
        <begin position="217"/>
        <end position="236"/>
    </location>
</feature>
<dbReference type="OrthoDB" id="3529975at2759"/>
<evidence type="ECO:0000313" key="9">
    <source>
        <dbReference type="EMBL" id="KAF4450783.1"/>
    </source>
</evidence>
<evidence type="ECO:0000256" key="4">
    <source>
        <dbReference type="ARBA" id="ARBA00023136"/>
    </source>
</evidence>
<dbReference type="Proteomes" id="UP000605986">
    <property type="component" value="Unassembled WGS sequence"/>
</dbReference>
<comment type="similarity">
    <text evidence="5">Belongs to the SAT4 family.</text>
</comment>
<dbReference type="InterPro" id="IPR052337">
    <property type="entry name" value="SAT4-like"/>
</dbReference>
<evidence type="ECO:0000259" key="8">
    <source>
        <dbReference type="Pfam" id="PF20684"/>
    </source>
</evidence>
<feature type="transmembrane region" description="Helical" evidence="7">
    <location>
        <begin position="248"/>
        <end position="271"/>
    </location>
</feature>
<evidence type="ECO:0000256" key="7">
    <source>
        <dbReference type="SAM" id="Phobius"/>
    </source>
</evidence>
<dbReference type="PANTHER" id="PTHR33048">
    <property type="entry name" value="PTH11-LIKE INTEGRAL MEMBRANE PROTEIN (AFU_ORTHOLOGUE AFUA_5G11245)"/>
    <property type="match status" value="1"/>
</dbReference>
<sequence length="378" mass="41241">MSAAAVVVSTPQVYKPILGYVKAELAINCVVVLLVLIVVGLRVLGRLMGPGLGWDDGFVIFCVPLGVAMLACQGLFAPVGNGYELKSNMELAANIPFILKLTFCMQIIYVTLLAAVKASMLSFFIRVFPTPFMQKASKLSLIVVSMWLVSYLASCIFLCNPVSAQWTAQGTCGAYIPMIQSLIATNAVGDLIIMALPMHSVWNLKTRRAEKIGITSCFALGLACVVCAVFRLIYISTVDLNSNVTGTMPTTIFLFILEPNLAILCVSIPMLRPFYAKYKKRIGGSRLDEYSTERSHTGFRDNRSGAASAARPELSRDPNLSTWEMDDYRPSDKAEHGYAVTGFTDESSSEKNLTVGSGDVKNNGINVETKWTVTHSRK</sequence>
<keyword evidence="10" id="KW-1185">Reference proteome</keyword>
<feature type="transmembrane region" description="Helical" evidence="7">
    <location>
        <begin position="57"/>
        <end position="77"/>
    </location>
</feature>
<evidence type="ECO:0000256" key="3">
    <source>
        <dbReference type="ARBA" id="ARBA00022989"/>
    </source>
</evidence>
<dbReference type="AlphaFoldDB" id="A0A8H4NYY6"/>
<protein>
    <recommendedName>
        <fullName evidence="8">Rhodopsin domain-containing protein</fullName>
    </recommendedName>
</protein>
<name>A0A8H4NYY6_9HYPO</name>
<evidence type="ECO:0000256" key="2">
    <source>
        <dbReference type="ARBA" id="ARBA00022692"/>
    </source>
</evidence>
<feature type="region of interest" description="Disordered" evidence="6">
    <location>
        <begin position="293"/>
        <end position="322"/>
    </location>
</feature>
<feature type="transmembrane region" description="Helical" evidence="7">
    <location>
        <begin position="25"/>
        <end position="45"/>
    </location>
</feature>
<organism evidence="9 10">
    <name type="scientific">Fusarium austroafricanum</name>
    <dbReference type="NCBI Taxonomy" id="2364996"/>
    <lineage>
        <taxon>Eukaryota</taxon>
        <taxon>Fungi</taxon>
        <taxon>Dikarya</taxon>
        <taxon>Ascomycota</taxon>
        <taxon>Pezizomycotina</taxon>
        <taxon>Sordariomycetes</taxon>
        <taxon>Hypocreomycetidae</taxon>
        <taxon>Hypocreales</taxon>
        <taxon>Nectriaceae</taxon>
        <taxon>Fusarium</taxon>
        <taxon>Fusarium concolor species complex</taxon>
    </lineage>
</organism>
<comment type="subcellular location">
    <subcellularLocation>
        <location evidence="1">Membrane</location>
        <topology evidence="1">Multi-pass membrane protein</topology>
    </subcellularLocation>
</comment>
<dbReference type="Pfam" id="PF20684">
    <property type="entry name" value="Fung_rhodopsin"/>
    <property type="match status" value="1"/>
</dbReference>
<keyword evidence="2 7" id="KW-0812">Transmembrane</keyword>
<feature type="transmembrane region" description="Helical" evidence="7">
    <location>
        <begin position="175"/>
        <end position="196"/>
    </location>
</feature>
<keyword evidence="4 7" id="KW-0472">Membrane</keyword>
<proteinExistence type="inferred from homology"/>
<feature type="transmembrane region" description="Helical" evidence="7">
    <location>
        <begin position="97"/>
        <end position="118"/>
    </location>
</feature>
<feature type="transmembrane region" description="Helical" evidence="7">
    <location>
        <begin position="139"/>
        <end position="163"/>
    </location>
</feature>
<dbReference type="PANTHER" id="PTHR33048:SF161">
    <property type="entry name" value="INTEGRAL MEMBRANE PROTEIN"/>
    <property type="match status" value="1"/>
</dbReference>
<comment type="caution">
    <text evidence="9">The sequence shown here is derived from an EMBL/GenBank/DDBJ whole genome shotgun (WGS) entry which is preliminary data.</text>
</comment>
<gene>
    <name evidence="9" type="ORF">F53441_6115</name>
</gene>
<dbReference type="EMBL" id="JAADJG010000241">
    <property type="protein sequence ID" value="KAF4450783.1"/>
    <property type="molecule type" value="Genomic_DNA"/>
</dbReference>
<feature type="domain" description="Rhodopsin" evidence="8">
    <location>
        <begin position="41"/>
        <end position="276"/>
    </location>
</feature>